<evidence type="ECO:0000313" key="8">
    <source>
        <dbReference type="Proteomes" id="UP000650466"/>
    </source>
</evidence>
<gene>
    <name evidence="7" type="ORF">ICC18_14650</name>
</gene>
<dbReference type="RefSeq" id="WP_188175145.1">
    <property type="nucleotide sequence ID" value="NZ_JACVVD010000004.1"/>
</dbReference>
<dbReference type="AlphaFoldDB" id="A0A926KQB5"/>
<name>A0A926KQB5_9BACL</name>
<dbReference type="CDD" id="cd01138">
    <property type="entry name" value="FeuA"/>
    <property type="match status" value="1"/>
</dbReference>
<dbReference type="PANTHER" id="PTHR30532">
    <property type="entry name" value="IRON III DICITRATE-BINDING PERIPLASMIC PROTEIN"/>
    <property type="match status" value="1"/>
</dbReference>
<sequence length="316" mass="34446">MTKKRLVPWMMILALFILSACGQTTNKPSAEPLTPAAPAAASASIAGSSKPVEKEPRIASMSIHLTNDLLALGITPVGSVMGGDLKAFLPHVADRLQNTAKLGVAAEPDMEALLALKPDIIYLDQQLAGKDISKYEKLAKTEVFNLDEGTWRDHLNKIGKLVNREQQAETYIKEYEAQAAKVKGLINGKIGDGKVMAIRVTAKELRVMGMKRPLGPILFADLGLKPANGVEKIDKAYEVISQEVLPDFDADAIFVIVNKDDSAQKLFQQLESNPIWKGLKAVKANHVYPIADQPWLDYSAIGNKMALDAAEKMFTK</sequence>
<dbReference type="GO" id="GO:0030288">
    <property type="term" value="C:outer membrane-bounded periplasmic space"/>
    <property type="evidence" value="ECO:0007669"/>
    <property type="project" value="TreeGrafter"/>
</dbReference>
<keyword evidence="3" id="KW-0813">Transport</keyword>
<proteinExistence type="inferred from homology"/>
<feature type="domain" description="Fe/B12 periplasmic-binding" evidence="6">
    <location>
        <begin position="57"/>
        <end position="316"/>
    </location>
</feature>
<dbReference type="EMBL" id="JACVVD010000004">
    <property type="protein sequence ID" value="MBD0381363.1"/>
    <property type="molecule type" value="Genomic_DNA"/>
</dbReference>
<dbReference type="Proteomes" id="UP000650466">
    <property type="component" value="Unassembled WGS sequence"/>
</dbReference>
<dbReference type="Gene3D" id="3.40.50.1980">
    <property type="entry name" value="Nitrogenase molybdenum iron protein domain"/>
    <property type="match status" value="2"/>
</dbReference>
<dbReference type="GO" id="GO:1901678">
    <property type="term" value="P:iron coordination entity transport"/>
    <property type="evidence" value="ECO:0007669"/>
    <property type="project" value="UniProtKB-ARBA"/>
</dbReference>
<evidence type="ECO:0000256" key="3">
    <source>
        <dbReference type="ARBA" id="ARBA00022448"/>
    </source>
</evidence>
<dbReference type="SUPFAM" id="SSF53807">
    <property type="entry name" value="Helical backbone' metal receptor"/>
    <property type="match status" value="1"/>
</dbReference>
<comment type="similarity">
    <text evidence="2">Belongs to the bacterial solute-binding protein 8 family.</text>
</comment>
<protein>
    <submittedName>
        <fullName evidence="7">Iron-hydroxamate ABC transporter substrate-binding protein</fullName>
    </submittedName>
</protein>
<evidence type="ECO:0000256" key="2">
    <source>
        <dbReference type="ARBA" id="ARBA00008814"/>
    </source>
</evidence>
<keyword evidence="4 5" id="KW-0732">Signal</keyword>
<dbReference type="PROSITE" id="PS51257">
    <property type="entry name" value="PROKAR_LIPOPROTEIN"/>
    <property type="match status" value="1"/>
</dbReference>
<evidence type="ECO:0000256" key="4">
    <source>
        <dbReference type="ARBA" id="ARBA00022729"/>
    </source>
</evidence>
<evidence type="ECO:0000256" key="5">
    <source>
        <dbReference type="SAM" id="SignalP"/>
    </source>
</evidence>
<feature type="chain" id="PRO_5039168802" evidence="5">
    <location>
        <begin position="23"/>
        <end position="316"/>
    </location>
</feature>
<dbReference type="PROSITE" id="PS50983">
    <property type="entry name" value="FE_B12_PBP"/>
    <property type="match status" value="1"/>
</dbReference>
<reference evidence="7" key="1">
    <citation type="submission" date="2020-09" db="EMBL/GenBank/DDBJ databases">
        <title>Draft Genome Sequence of Paenibacillus sp. WST5.</title>
        <authorList>
            <person name="Bao Z."/>
        </authorList>
    </citation>
    <scope>NUCLEOTIDE SEQUENCE</scope>
    <source>
        <strain evidence="7">WST5</strain>
    </source>
</reference>
<dbReference type="InterPro" id="IPR051313">
    <property type="entry name" value="Bact_iron-sidero_bind"/>
</dbReference>
<dbReference type="InterPro" id="IPR002491">
    <property type="entry name" value="ABC_transptr_periplasmic_BD"/>
</dbReference>
<keyword evidence="8" id="KW-1185">Reference proteome</keyword>
<comment type="caution">
    <text evidence="7">The sequence shown here is derived from an EMBL/GenBank/DDBJ whole genome shotgun (WGS) entry which is preliminary data.</text>
</comment>
<comment type="subcellular location">
    <subcellularLocation>
        <location evidence="1">Cell envelope</location>
    </subcellularLocation>
</comment>
<dbReference type="Pfam" id="PF01497">
    <property type="entry name" value="Peripla_BP_2"/>
    <property type="match status" value="1"/>
</dbReference>
<organism evidence="7 8">
    <name type="scientific">Paenibacillus sedimenti</name>
    <dbReference type="NCBI Taxonomy" id="2770274"/>
    <lineage>
        <taxon>Bacteria</taxon>
        <taxon>Bacillati</taxon>
        <taxon>Bacillota</taxon>
        <taxon>Bacilli</taxon>
        <taxon>Bacillales</taxon>
        <taxon>Paenibacillaceae</taxon>
        <taxon>Paenibacillus</taxon>
    </lineage>
</organism>
<evidence type="ECO:0000256" key="1">
    <source>
        <dbReference type="ARBA" id="ARBA00004196"/>
    </source>
</evidence>
<accession>A0A926KQB5</accession>
<feature type="signal peptide" evidence="5">
    <location>
        <begin position="1"/>
        <end position="22"/>
    </location>
</feature>
<evidence type="ECO:0000259" key="6">
    <source>
        <dbReference type="PROSITE" id="PS50983"/>
    </source>
</evidence>
<evidence type="ECO:0000313" key="7">
    <source>
        <dbReference type="EMBL" id="MBD0381363.1"/>
    </source>
</evidence>
<dbReference type="PANTHER" id="PTHR30532:SF21">
    <property type="entry name" value="SIDEROPHORE-BINDING LIPOPROTEIN YFIY-RELATED"/>
    <property type="match status" value="1"/>
</dbReference>